<dbReference type="Pfam" id="PF01663">
    <property type="entry name" value="Phosphodiest"/>
    <property type="match status" value="1"/>
</dbReference>
<accession>A0A2A2TDT7</accession>
<dbReference type="OrthoDB" id="502398at2"/>
<dbReference type="RefSeq" id="WP_095723756.1">
    <property type="nucleotide sequence ID" value="NZ_NTFS01000310.1"/>
</dbReference>
<evidence type="ECO:0000313" key="1">
    <source>
        <dbReference type="EMBL" id="PAX51914.1"/>
    </source>
</evidence>
<dbReference type="EMBL" id="NTFS01000310">
    <property type="protein sequence ID" value="PAX51914.1"/>
    <property type="molecule type" value="Genomic_DNA"/>
</dbReference>
<dbReference type="GO" id="GO:0016787">
    <property type="term" value="F:hydrolase activity"/>
    <property type="evidence" value="ECO:0007669"/>
    <property type="project" value="UniProtKB-ARBA"/>
</dbReference>
<dbReference type="PANTHER" id="PTHR10151:SF120">
    <property type="entry name" value="BIS(5'-ADENOSYL)-TRIPHOSPHATASE"/>
    <property type="match status" value="1"/>
</dbReference>
<proteinExistence type="predicted"/>
<keyword evidence="2" id="KW-1185">Reference proteome</keyword>
<gene>
    <name evidence="1" type="ORF">CK510_22165</name>
</gene>
<dbReference type="InterPro" id="IPR017850">
    <property type="entry name" value="Alkaline_phosphatase_core_sf"/>
</dbReference>
<reference evidence="1 2" key="1">
    <citation type="submission" date="2017-08" db="EMBL/GenBank/DDBJ databases">
        <title>Draft genome sequence of filamentous cyanobacterium Calothrix elsteri CCALA 953.</title>
        <authorList>
            <person name="Gagunashvili A.N."/>
            <person name="Elster J."/>
            <person name="Andresson O.S."/>
        </authorList>
    </citation>
    <scope>NUCLEOTIDE SEQUENCE [LARGE SCALE GENOMIC DNA]</scope>
    <source>
        <strain evidence="1 2">CCALA 953</strain>
    </source>
</reference>
<protein>
    <submittedName>
        <fullName evidence="1">AP protein</fullName>
    </submittedName>
</protein>
<dbReference type="SUPFAM" id="SSF53649">
    <property type="entry name" value="Alkaline phosphatase-like"/>
    <property type="match status" value="1"/>
</dbReference>
<dbReference type="InterPro" id="IPR002591">
    <property type="entry name" value="Phosphodiest/P_Trfase"/>
</dbReference>
<dbReference type="AlphaFoldDB" id="A0A2A2TDT7"/>
<comment type="caution">
    <text evidence="1">The sequence shown here is derived from an EMBL/GenBank/DDBJ whole genome shotgun (WGS) entry which is preliminary data.</text>
</comment>
<name>A0A2A2TDT7_9CYAN</name>
<dbReference type="Proteomes" id="UP000218238">
    <property type="component" value="Unassembled WGS sequence"/>
</dbReference>
<sequence length="360" mass="39820">MSNINSIAEKALLERQKLPDAIASRMYKPSYDGLGLGNIAALALDWLCPETPTLSSQQALPSFNPELLGVKSVTDAWLDWQQQAPIKHVVLLILDALGYDQLQTLMNEGDTPRLTEACQKQQAFFMPATSVFPTTTVTALTSAATAYAPAQHGLIGTHVYFQEIGGAVNLIGFRPSVSPTSTPYLDNQLNPDTLIPVPNIYLRMEKAGVNVEIINYHYFKNSSISRFTSAGSSAGTDGFVGYLTPPDAFSQLRSHLLLKYQSQDNNPSFTYLYIPNIDTLAHRYQPLSPNYRAEVAAIDFSLHRELFSPLAGRSDTVLLLVADHGQIPVHPEKIVWLEKHPTLTENLFLQTGGSRYQYLH</sequence>
<evidence type="ECO:0000313" key="2">
    <source>
        <dbReference type="Proteomes" id="UP000218238"/>
    </source>
</evidence>
<organism evidence="1 2">
    <name type="scientific">Brunnivagina elsteri CCALA 953</name>
    <dbReference type="NCBI Taxonomy" id="987040"/>
    <lineage>
        <taxon>Bacteria</taxon>
        <taxon>Bacillati</taxon>
        <taxon>Cyanobacteriota</taxon>
        <taxon>Cyanophyceae</taxon>
        <taxon>Nostocales</taxon>
        <taxon>Calotrichaceae</taxon>
        <taxon>Brunnivagina</taxon>
    </lineage>
</organism>
<dbReference type="Gene3D" id="3.40.720.10">
    <property type="entry name" value="Alkaline Phosphatase, subunit A"/>
    <property type="match status" value="1"/>
</dbReference>
<feature type="non-terminal residue" evidence="1">
    <location>
        <position position="360"/>
    </location>
</feature>
<dbReference type="PANTHER" id="PTHR10151">
    <property type="entry name" value="ECTONUCLEOTIDE PYROPHOSPHATASE/PHOSPHODIESTERASE"/>
    <property type="match status" value="1"/>
</dbReference>